<evidence type="ECO:0000259" key="2">
    <source>
        <dbReference type="Pfam" id="PF00107"/>
    </source>
</evidence>
<reference evidence="5" key="1">
    <citation type="submission" date="2016-10" db="EMBL/GenBank/DDBJ databases">
        <authorList>
            <person name="Varghese N."/>
            <person name="Submissions S."/>
        </authorList>
    </citation>
    <scope>NUCLEOTIDE SEQUENCE [LARGE SCALE GENOMIC DNA]</scope>
    <source>
        <strain evidence="5">LMG 26031</strain>
    </source>
</reference>
<organism evidence="4 5">
    <name type="scientific">Paraburkholderia diazotrophica</name>
    <dbReference type="NCBI Taxonomy" id="667676"/>
    <lineage>
        <taxon>Bacteria</taxon>
        <taxon>Pseudomonadati</taxon>
        <taxon>Pseudomonadota</taxon>
        <taxon>Betaproteobacteria</taxon>
        <taxon>Burkholderiales</taxon>
        <taxon>Burkholderiaceae</taxon>
        <taxon>Paraburkholderia</taxon>
    </lineage>
</organism>
<dbReference type="Gene3D" id="3.90.180.10">
    <property type="entry name" value="Medium-chain alcohol dehydrogenases, catalytic domain"/>
    <property type="match status" value="1"/>
</dbReference>
<gene>
    <name evidence="4" type="ORF">SAMN05192539_1010146</name>
</gene>
<dbReference type="InterPro" id="IPR036291">
    <property type="entry name" value="NAD(P)-bd_dom_sf"/>
</dbReference>
<dbReference type="OrthoDB" id="5484143at2"/>
<sequence length="335" mass="35854">MKALVYTQPNEIQLMERPYPEIGDDEVIVRIDAVGICGSDMHAFHGHDPRRKPGLVLGHEFSGTIADTRAKDLQCGARVTGNPLITCGRCEYCEQGRDNLCSNRTMVGMTRPGAFAEYMSIPASSIIAIPPDMPSAHAAVTEPAATALHALNLSMRALTRPLPESRTLVIGGGAIGMLSALLLRSYGCRAVELAEVNPLRRASAAEHAGCTAFDPLASTVPENRFDFVIDAVGAKPTRALALAAVKPGGVIMHIGLQDWASEIDMRKLTLAEITLLGSYTYSMADLRATVAALHEGAFGLLEWLDIRPLNEGGRVFAELDEGRIAASKVILTPEA</sequence>
<dbReference type="InterPro" id="IPR013149">
    <property type="entry name" value="ADH-like_C"/>
</dbReference>
<dbReference type="EMBL" id="FNYE01000010">
    <property type="protein sequence ID" value="SEJ40858.1"/>
    <property type="molecule type" value="Genomic_DNA"/>
</dbReference>
<dbReference type="PANTHER" id="PTHR43401:SF2">
    <property type="entry name" value="L-THREONINE 3-DEHYDROGENASE"/>
    <property type="match status" value="1"/>
</dbReference>
<evidence type="ECO:0000256" key="1">
    <source>
        <dbReference type="ARBA" id="ARBA00023002"/>
    </source>
</evidence>
<keyword evidence="1" id="KW-0560">Oxidoreductase</keyword>
<proteinExistence type="predicted"/>
<evidence type="ECO:0000259" key="3">
    <source>
        <dbReference type="Pfam" id="PF08240"/>
    </source>
</evidence>
<accession>A0A1H6YHS0</accession>
<dbReference type="InterPro" id="IPR011032">
    <property type="entry name" value="GroES-like_sf"/>
</dbReference>
<dbReference type="GO" id="GO:0016491">
    <property type="term" value="F:oxidoreductase activity"/>
    <property type="evidence" value="ECO:0007669"/>
    <property type="project" value="UniProtKB-KW"/>
</dbReference>
<dbReference type="SUPFAM" id="SSF50129">
    <property type="entry name" value="GroES-like"/>
    <property type="match status" value="1"/>
</dbReference>
<dbReference type="Proteomes" id="UP000198866">
    <property type="component" value="Unassembled WGS sequence"/>
</dbReference>
<dbReference type="Pfam" id="PF08240">
    <property type="entry name" value="ADH_N"/>
    <property type="match status" value="1"/>
</dbReference>
<dbReference type="SUPFAM" id="SSF51735">
    <property type="entry name" value="NAD(P)-binding Rossmann-fold domains"/>
    <property type="match status" value="1"/>
</dbReference>
<feature type="domain" description="Alcohol dehydrogenase-like C-terminal" evidence="2">
    <location>
        <begin position="174"/>
        <end position="292"/>
    </location>
</feature>
<dbReference type="AlphaFoldDB" id="A0A1H6YHS0"/>
<dbReference type="InterPro" id="IPR013154">
    <property type="entry name" value="ADH-like_N"/>
</dbReference>
<dbReference type="Gene3D" id="3.40.50.720">
    <property type="entry name" value="NAD(P)-binding Rossmann-like Domain"/>
    <property type="match status" value="1"/>
</dbReference>
<feature type="domain" description="Alcohol dehydrogenase-like N-terminal" evidence="3">
    <location>
        <begin position="23"/>
        <end position="130"/>
    </location>
</feature>
<name>A0A1H6YHS0_9BURK</name>
<dbReference type="PANTHER" id="PTHR43401">
    <property type="entry name" value="L-THREONINE 3-DEHYDROGENASE"/>
    <property type="match status" value="1"/>
</dbReference>
<evidence type="ECO:0000313" key="4">
    <source>
        <dbReference type="EMBL" id="SEJ40858.1"/>
    </source>
</evidence>
<dbReference type="STRING" id="667676.SAMN05192539_1010146"/>
<evidence type="ECO:0000313" key="5">
    <source>
        <dbReference type="Proteomes" id="UP000198866"/>
    </source>
</evidence>
<protein>
    <submittedName>
        <fullName evidence="4">Alcohol dehydrogenase</fullName>
    </submittedName>
</protein>
<dbReference type="CDD" id="cd08236">
    <property type="entry name" value="sugar_DH"/>
    <property type="match status" value="1"/>
</dbReference>
<dbReference type="InterPro" id="IPR050129">
    <property type="entry name" value="Zn_alcohol_dh"/>
</dbReference>
<keyword evidence="5" id="KW-1185">Reference proteome</keyword>
<dbReference type="Pfam" id="PF00107">
    <property type="entry name" value="ADH_zinc_N"/>
    <property type="match status" value="1"/>
</dbReference>
<dbReference type="RefSeq" id="WP_090866407.1">
    <property type="nucleotide sequence ID" value="NZ_FNYE01000010.1"/>
</dbReference>